<proteinExistence type="predicted"/>
<evidence type="ECO:0000313" key="2">
    <source>
        <dbReference type="Proteomes" id="UP000637423"/>
    </source>
</evidence>
<keyword evidence="2" id="KW-1185">Reference proteome</keyword>
<evidence type="ECO:0000313" key="1">
    <source>
        <dbReference type="EMBL" id="GGC91165.1"/>
    </source>
</evidence>
<accession>A0A916UWC9</accession>
<dbReference type="InterPro" id="IPR016024">
    <property type="entry name" value="ARM-type_fold"/>
</dbReference>
<dbReference type="PANTHER" id="PTHR34070">
    <property type="entry name" value="ARMADILLO-TYPE FOLD"/>
    <property type="match status" value="1"/>
</dbReference>
<gene>
    <name evidence="1" type="ORF">GCM10011396_43040</name>
</gene>
<reference evidence="1" key="2">
    <citation type="submission" date="2020-09" db="EMBL/GenBank/DDBJ databases">
        <authorList>
            <person name="Sun Q."/>
            <person name="Zhou Y."/>
        </authorList>
    </citation>
    <scope>NUCLEOTIDE SEQUENCE</scope>
    <source>
        <strain evidence="1">CGMCC 1.10998</strain>
    </source>
</reference>
<dbReference type="EMBL" id="BMED01000005">
    <property type="protein sequence ID" value="GGC91165.1"/>
    <property type="molecule type" value="Genomic_DNA"/>
</dbReference>
<sequence length="239" mass="27137">MFPYTDMSTSAICNAIQLALEPWADPARAQGMAAYMKGHFSYMGIATPQRRAAVAAVMRELKSASAKELLAIADALWRLPHREYQYVAIDILSKYSRSLGSKDVPHLLTLAQKKSWWDSVDGLSGAIRDILQCELPSNGKVQVIMDEALEHSDLWVRRIAMIHQLGWRDDTNTERLFRYAKQLAHEQEFFIRKAIGWALRDYAWHDAGMVAGFLEENKAQLSALTYREAGKHLERLQTG</sequence>
<dbReference type="CDD" id="cd07064">
    <property type="entry name" value="AlkD_like_1"/>
    <property type="match status" value="1"/>
</dbReference>
<dbReference type="AlphaFoldDB" id="A0A916UWC9"/>
<dbReference type="PANTHER" id="PTHR34070:SF1">
    <property type="entry name" value="DNA ALKYLATION REPAIR PROTEIN"/>
    <property type="match status" value="1"/>
</dbReference>
<comment type="caution">
    <text evidence="1">The sequence shown here is derived from an EMBL/GenBank/DDBJ whole genome shotgun (WGS) entry which is preliminary data.</text>
</comment>
<organism evidence="1 2">
    <name type="scientific">Undibacterium terreum</name>
    <dbReference type="NCBI Taxonomy" id="1224302"/>
    <lineage>
        <taxon>Bacteria</taxon>
        <taxon>Pseudomonadati</taxon>
        <taxon>Pseudomonadota</taxon>
        <taxon>Betaproteobacteria</taxon>
        <taxon>Burkholderiales</taxon>
        <taxon>Oxalobacteraceae</taxon>
        <taxon>Undibacterium</taxon>
    </lineage>
</organism>
<dbReference type="Proteomes" id="UP000637423">
    <property type="component" value="Unassembled WGS sequence"/>
</dbReference>
<dbReference type="InterPro" id="IPR014825">
    <property type="entry name" value="DNA_alkylation"/>
</dbReference>
<protein>
    <recommendedName>
        <fullName evidence="3">3-methyladenine DNA glycosylase AlkD</fullName>
    </recommendedName>
</protein>
<reference evidence="1" key="1">
    <citation type="journal article" date="2014" name="Int. J. Syst. Evol. Microbiol.">
        <title>Complete genome sequence of Corynebacterium casei LMG S-19264T (=DSM 44701T), isolated from a smear-ripened cheese.</title>
        <authorList>
            <consortium name="US DOE Joint Genome Institute (JGI-PGF)"/>
            <person name="Walter F."/>
            <person name="Albersmeier A."/>
            <person name="Kalinowski J."/>
            <person name="Ruckert C."/>
        </authorList>
    </citation>
    <scope>NUCLEOTIDE SEQUENCE</scope>
    <source>
        <strain evidence="1">CGMCC 1.10998</strain>
    </source>
</reference>
<dbReference type="Pfam" id="PF08713">
    <property type="entry name" value="DNA_alkylation"/>
    <property type="match status" value="1"/>
</dbReference>
<dbReference type="SUPFAM" id="SSF48371">
    <property type="entry name" value="ARM repeat"/>
    <property type="match status" value="1"/>
</dbReference>
<evidence type="ECO:0008006" key="3">
    <source>
        <dbReference type="Google" id="ProtNLM"/>
    </source>
</evidence>
<dbReference type="Gene3D" id="1.20.1660.10">
    <property type="entry name" value="Hypothetical protein (EF3068)"/>
    <property type="match status" value="1"/>
</dbReference>
<dbReference type="Gene3D" id="1.25.40.290">
    <property type="entry name" value="ARM repeat domains"/>
    <property type="match status" value="1"/>
</dbReference>
<name>A0A916UWC9_9BURK</name>